<gene>
    <name evidence="9" type="ORF">LPB301_14885</name>
</gene>
<comment type="subcellular location">
    <subcellularLocation>
        <location evidence="1">Cell membrane</location>
        <topology evidence="1">Multi-pass membrane protein</topology>
    </subcellularLocation>
</comment>
<reference evidence="10" key="1">
    <citation type="submission" date="2016-02" db="EMBL/GenBank/DDBJ databases">
        <title>Paenibacillus sp. LPB0068, isolated from Crassostrea gigas.</title>
        <authorList>
            <person name="Shin S.-K."/>
            <person name="Yi H."/>
        </authorList>
    </citation>
    <scope>NUCLEOTIDE SEQUENCE [LARGE SCALE GENOMIC DNA]</scope>
    <source>
        <strain evidence="10">KCTC 23969</strain>
    </source>
</reference>
<dbReference type="STRING" id="996801.BW723_00805"/>
<dbReference type="PANTHER" id="PTHR30619:SF1">
    <property type="entry name" value="RECOMBINATION PROTEIN 2"/>
    <property type="match status" value="1"/>
</dbReference>
<dbReference type="AlphaFoldDB" id="A0A1B8TSD9"/>
<feature type="transmembrane region" description="Helical" evidence="6">
    <location>
        <begin position="502"/>
        <end position="519"/>
    </location>
</feature>
<dbReference type="KEGG" id="prn:BW723_00805"/>
<keyword evidence="5 6" id="KW-0472">Membrane</keyword>
<feature type="transmembrane region" description="Helical" evidence="6">
    <location>
        <begin position="7"/>
        <end position="26"/>
    </location>
</feature>
<dbReference type="Pfam" id="PF13567">
    <property type="entry name" value="DUF4131"/>
    <property type="match status" value="1"/>
</dbReference>
<evidence type="ECO:0000256" key="5">
    <source>
        <dbReference type="ARBA" id="ARBA00023136"/>
    </source>
</evidence>
<comment type="caution">
    <text evidence="9">The sequence shown here is derived from an EMBL/GenBank/DDBJ whole genome shotgun (WGS) entry which is preliminary data.</text>
</comment>
<feature type="transmembrane region" description="Helical" evidence="6">
    <location>
        <begin position="248"/>
        <end position="269"/>
    </location>
</feature>
<feature type="transmembrane region" description="Helical" evidence="6">
    <location>
        <begin position="475"/>
        <end position="495"/>
    </location>
</feature>
<feature type="transmembrane region" description="Helical" evidence="6">
    <location>
        <begin position="32"/>
        <end position="50"/>
    </location>
</feature>
<dbReference type="PANTHER" id="PTHR30619">
    <property type="entry name" value="DNA INTERNALIZATION/COMPETENCE PROTEIN COMEC/REC2"/>
    <property type="match status" value="1"/>
</dbReference>
<evidence type="ECO:0000313" key="9">
    <source>
        <dbReference type="EMBL" id="OBY62394.1"/>
    </source>
</evidence>
<evidence type="ECO:0000259" key="7">
    <source>
        <dbReference type="Pfam" id="PF03772"/>
    </source>
</evidence>
<feature type="transmembrane region" description="Helical" evidence="6">
    <location>
        <begin position="381"/>
        <end position="403"/>
    </location>
</feature>
<keyword evidence="4 6" id="KW-1133">Transmembrane helix</keyword>
<evidence type="ECO:0000256" key="1">
    <source>
        <dbReference type="ARBA" id="ARBA00004651"/>
    </source>
</evidence>
<dbReference type="InterPro" id="IPR025405">
    <property type="entry name" value="DUF4131"/>
</dbReference>
<sequence>MKKILGYLPLHFVISIILGIVLQFYIKICHFSFTKIGVLLSVLLGFILLLNNRIIRTVLAFVFFFFLGIFSVFVNNDLNYENYYQKQLTSTSTAILKIDKVLKSSLYHHKFEAEVLQIDSLKTRGRVLLNLSKDSVAKPFKVDELLYVKSPFKAINKPLNPHQFDYRFYLAKQGIHQQLFISKNNFIRLGFKPFSLVGLSAKFRTKIQESLQKYQFKNDELAVINALLLGQRQEISKELLANYSKAGAIHILAVSGLHVGIILLILTWLLKPLERLKKGKFIKIICIVLFLWMFAFIAGLSASVTRAVTMFTFLAIGMSFNQKNVSVFSLISSMFLLLIFKPMFLFDVGFQMSYLAVFGIILIQPKLYIIYKPRFIVDEKIWQLASVSIAAQIGVLPLSLFYFHQFPGLFMLSNLIIIPFLGAILVAGILVIFLALIGVLPQFLANCYGYVISVMNSFVSWISHQEQFLFKEISLSFFMMLATYTATFIGVLFLMKKSPKRLIYFLSSILVIQSVFLVHKHQKKTKEEFIVFHKSRNSILGNRVGEQVEIHHDLDSINIQNLGLLSSYRIGENIHQTLNNDVSNIYQFKNEIILVVDSLGIYQLNDLKNPIVLLQQSPKINLERLIMQLKPKQIIADGSNYKSYVKRWQQTAENKKTPFHDTAKKGAYILSN</sequence>
<name>A0A1B8TSD9_9FLAO</name>
<dbReference type="GO" id="GO:0005886">
    <property type="term" value="C:plasma membrane"/>
    <property type="evidence" value="ECO:0007669"/>
    <property type="project" value="UniProtKB-SubCell"/>
</dbReference>
<feature type="transmembrane region" description="Helical" evidence="6">
    <location>
        <begin position="352"/>
        <end position="369"/>
    </location>
</feature>
<organism evidence="9 10">
    <name type="scientific">Polaribacter reichenbachii</name>
    <dbReference type="NCBI Taxonomy" id="996801"/>
    <lineage>
        <taxon>Bacteria</taxon>
        <taxon>Pseudomonadati</taxon>
        <taxon>Bacteroidota</taxon>
        <taxon>Flavobacteriia</taxon>
        <taxon>Flavobacteriales</taxon>
        <taxon>Flavobacteriaceae</taxon>
    </lineage>
</organism>
<proteinExistence type="predicted"/>
<feature type="transmembrane region" description="Helical" evidence="6">
    <location>
        <begin position="57"/>
        <end position="74"/>
    </location>
</feature>
<feature type="domain" description="ComEC/Rec2-related protein" evidence="7">
    <location>
        <begin position="227"/>
        <end position="496"/>
    </location>
</feature>
<evidence type="ECO:0000256" key="2">
    <source>
        <dbReference type="ARBA" id="ARBA00022475"/>
    </source>
</evidence>
<keyword evidence="10" id="KW-1185">Reference proteome</keyword>
<feature type="transmembrane region" description="Helical" evidence="6">
    <location>
        <begin position="281"/>
        <end position="298"/>
    </location>
</feature>
<evidence type="ECO:0000259" key="8">
    <source>
        <dbReference type="Pfam" id="PF13567"/>
    </source>
</evidence>
<evidence type="ECO:0000256" key="6">
    <source>
        <dbReference type="SAM" id="Phobius"/>
    </source>
</evidence>
<dbReference type="Proteomes" id="UP000092612">
    <property type="component" value="Unassembled WGS sequence"/>
</dbReference>
<feature type="transmembrane region" description="Helical" evidence="6">
    <location>
        <begin position="443"/>
        <end position="463"/>
    </location>
</feature>
<dbReference type="InterPro" id="IPR052159">
    <property type="entry name" value="Competence_DNA_uptake"/>
</dbReference>
<feature type="transmembrane region" description="Helical" evidence="6">
    <location>
        <begin position="415"/>
        <end position="436"/>
    </location>
</feature>
<feature type="transmembrane region" description="Helical" evidence="6">
    <location>
        <begin position="327"/>
        <end position="346"/>
    </location>
</feature>
<evidence type="ECO:0000256" key="4">
    <source>
        <dbReference type="ARBA" id="ARBA00022989"/>
    </source>
</evidence>
<keyword evidence="3 6" id="KW-0812">Transmembrane</keyword>
<protein>
    <submittedName>
        <fullName evidence="9">Competence protein</fullName>
    </submittedName>
</protein>
<feature type="domain" description="DUF4131" evidence="8">
    <location>
        <begin position="34"/>
        <end position="185"/>
    </location>
</feature>
<evidence type="ECO:0000256" key="3">
    <source>
        <dbReference type="ARBA" id="ARBA00022692"/>
    </source>
</evidence>
<keyword evidence="2" id="KW-1003">Cell membrane</keyword>
<dbReference type="NCBIfam" id="TIGR00360">
    <property type="entry name" value="ComEC_N-term"/>
    <property type="match status" value="1"/>
</dbReference>
<accession>A0A1B8TSD9</accession>
<dbReference type="Pfam" id="PF03772">
    <property type="entry name" value="Competence"/>
    <property type="match status" value="1"/>
</dbReference>
<dbReference type="InterPro" id="IPR004477">
    <property type="entry name" value="ComEC_N"/>
</dbReference>
<dbReference type="RefSeq" id="WP_068363911.1">
    <property type="nucleotide sequence ID" value="NZ_CP019337.1"/>
</dbReference>
<evidence type="ECO:0000313" key="10">
    <source>
        <dbReference type="Proteomes" id="UP000092612"/>
    </source>
</evidence>
<dbReference type="OrthoDB" id="9761531at2"/>
<dbReference type="EMBL" id="LSFL01000036">
    <property type="protein sequence ID" value="OBY62394.1"/>
    <property type="molecule type" value="Genomic_DNA"/>
</dbReference>